<evidence type="ECO:0000259" key="4">
    <source>
        <dbReference type="Pfam" id="PF13191"/>
    </source>
</evidence>
<dbReference type="SMART" id="SM00320">
    <property type="entry name" value="WD40"/>
    <property type="match status" value="7"/>
</dbReference>
<dbReference type="SUPFAM" id="SSF50998">
    <property type="entry name" value="Quinoprotein alcohol dehydrogenase-like"/>
    <property type="match status" value="1"/>
</dbReference>
<feature type="repeat" description="WD" evidence="3">
    <location>
        <begin position="576"/>
        <end position="617"/>
    </location>
</feature>
<keyword evidence="2" id="KW-0677">Repeat</keyword>
<dbReference type="PANTHER" id="PTHR44019:SF8">
    <property type="entry name" value="POC1 CENTRIOLAR PROTEIN HOMOLOG"/>
    <property type="match status" value="1"/>
</dbReference>
<evidence type="ECO:0000256" key="3">
    <source>
        <dbReference type="PROSITE-ProRule" id="PRU00221"/>
    </source>
</evidence>
<dbReference type="InterPro" id="IPR036322">
    <property type="entry name" value="WD40_repeat_dom_sf"/>
</dbReference>
<evidence type="ECO:0000256" key="1">
    <source>
        <dbReference type="ARBA" id="ARBA00022574"/>
    </source>
</evidence>
<organism evidence="5 6">
    <name type="scientific">Streptomyces longisporus</name>
    <dbReference type="NCBI Taxonomy" id="1948"/>
    <lineage>
        <taxon>Bacteria</taxon>
        <taxon>Bacillati</taxon>
        <taxon>Actinomycetota</taxon>
        <taxon>Actinomycetes</taxon>
        <taxon>Kitasatosporales</taxon>
        <taxon>Streptomycetaceae</taxon>
        <taxon>Streptomyces</taxon>
    </lineage>
</organism>
<dbReference type="InterPro" id="IPR027417">
    <property type="entry name" value="P-loop_NTPase"/>
</dbReference>
<dbReference type="EMBL" id="BAAASG010000019">
    <property type="protein sequence ID" value="GAA2513553.1"/>
    <property type="molecule type" value="Genomic_DNA"/>
</dbReference>
<feature type="domain" description="Orc1-like AAA ATPase" evidence="4">
    <location>
        <begin position="9"/>
        <end position="178"/>
    </location>
</feature>
<dbReference type="Proteomes" id="UP001501777">
    <property type="component" value="Unassembled WGS sequence"/>
</dbReference>
<evidence type="ECO:0000313" key="6">
    <source>
        <dbReference type="Proteomes" id="UP001501777"/>
    </source>
</evidence>
<dbReference type="PROSITE" id="PS50082">
    <property type="entry name" value="WD_REPEATS_2"/>
    <property type="match status" value="1"/>
</dbReference>
<protein>
    <recommendedName>
        <fullName evidence="4">Orc1-like AAA ATPase domain-containing protein</fullName>
    </recommendedName>
</protein>
<accession>A0ABP6ABL1</accession>
<evidence type="ECO:0000256" key="2">
    <source>
        <dbReference type="ARBA" id="ARBA00022737"/>
    </source>
</evidence>
<dbReference type="PROSITE" id="PS00678">
    <property type="entry name" value="WD_REPEATS_1"/>
    <property type="match status" value="1"/>
</dbReference>
<dbReference type="Gene3D" id="2.130.10.10">
    <property type="entry name" value="YVTN repeat-like/Quinoprotein amine dehydrogenase"/>
    <property type="match status" value="3"/>
</dbReference>
<sequence>MSNLQDFSGRDWLFEVLSDWARTGETPACLIIGPPGSGKSLVAERLAQLPQLLPGVLAHVHFCQFNSVAVDPLRLIEAVAGALASRYPVYRRALNIDDSRTLINIHGEASVERAECAQVTVTGVHITLNLSSERSARRAFEQLVANPIRALRASGNHEPIYVVVDALDETFDTQGNSLLIPFLSGIMHPNADLPPGLKFVLTSRPDQRIFGALGRATRVHLIEDEPLPNADIVSFLETRYADLNQGDFVSKLAARSHGNFLYAYYVAEDSRRHRDVKARQFPDGLDETYREYLERELPHDRITWRKLVRPVLGLLCVAHGEGLPHELIAGATGLRRSQVDDALSMLGQFVTLQPDTKTVRLYHDSFREFLISTETQLVYPDEALEYLNNHLLDIACGRVTLHTESVRHYLLSHLPRHLQEEDRTDALRLLLLDISWMSEKLRALGTFDLISDLELASPWPPAVALTKVLRMSAAIVDEHPEQLRAQLAGRLLENQNEALHALWRSLSDDQETMWLRPVTASLPTEVGPEYLSFHPHAGPVSCLAFSFPVDVLLSCSRGEPYIRAWSIGDREQTFTLELPAERVTSLACSATSPIAASGHKDGTICLWDLAKRSLITSLRTAQDPIVATILNGEKFYAVTLTGIITRISFTDWSTIAEQTIDAGHVTSVGVSPVSGDLFVNTTSSKAYQLSAGNLEVIQIFHETGDGGFWTHGAAIHPDGDILVTSGHDKLKHFSISTGALILSQYIGHVFFKDLTFTKSGDMLLGRSSLMEVLDREFYHKASFGNELSCMTLCHPHNLVATGSETGLIKIWDLTAPNLRQEDTFRHRGRITDIRVSDDGEIAAVAVARNVVEYWNLRERKTIGAALVDPELWYNRSPQPVGLALSPDGQYSLSAGDVGAVCAVHIPALNEDGVEGKSEVIPDPCVVGSPVTGHIAAIGSKGDIYLWNMQRDRRLAVIHLGRDERIRAVIGPLWDCVFVLTSTTLFELSVRRGKITRRTPHSGEFTGPLGWLRDGPTAIALNARGDIVCFLSGKQSGWPDVRAQLFATAPNTGRVVCVSQDGRIACWQWHREQPLWSRQTGRRKLTSIVISPEETWGLLIGEDDEIELFEIETGRSIATFMAEGPVTAAQVSQRTRIVIAGEASGRLHILEVMGQ</sequence>
<dbReference type="InterPro" id="IPR001680">
    <property type="entry name" value="WD40_rpt"/>
</dbReference>
<dbReference type="InterPro" id="IPR011047">
    <property type="entry name" value="Quinoprotein_ADH-like_sf"/>
</dbReference>
<dbReference type="InterPro" id="IPR050505">
    <property type="entry name" value="WDR55/POC1"/>
</dbReference>
<evidence type="ECO:0000313" key="5">
    <source>
        <dbReference type="EMBL" id="GAA2513553.1"/>
    </source>
</evidence>
<keyword evidence="6" id="KW-1185">Reference proteome</keyword>
<dbReference type="Gene3D" id="1.25.40.370">
    <property type="match status" value="1"/>
</dbReference>
<dbReference type="InterPro" id="IPR015943">
    <property type="entry name" value="WD40/YVTN_repeat-like_dom_sf"/>
</dbReference>
<dbReference type="Pfam" id="PF13191">
    <property type="entry name" value="AAA_16"/>
    <property type="match status" value="1"/>
</dbReference>
<gene>
    <name evidence="5" type="ORF">GCM10010276_71680</name>
</gene>
<dbReference type="SUPFAM" id="SSF50978">
    <property type="entry name" value="WD40 repeat-like"/>
    <property type="match status" value="1"/>
</dbReference>
<dbReference type="InterPro" id="IPR041664">
    <property type="entry name" value="AAA_16"/>
</dbReference>
<dbReference type="InterPro" id="IPR019775">
    <property type="entry name" value="WD40_repeat_CS"/>
</dbReference>
<dbReference type="Pfam" id="PF00400">
    <property type="entry name" value="WD40"/>
    <property type="match status" value="2"/>
</dbReference>
<comment type="caution">
    <text evidence="5">The sequence shown here is derived from an EMBL/GenBank/DDBJ whole genome shotgun (WGS) entry which is preliminary data.</text>
</comment>
<keyword evidence="1 3" id="KW-0853">WD repeat</keyword>
<reference evidence="6" key="1">
    <citation type="journal article" date="2019" name="Int. J. Syst. Evol. Microbiol.">
        <title>The Global Catalogue of Microorganisms (GCM) 10K type strain sequencing project: providing services to taxonomists for standard genome sequencing and annotation.</title>
        <authorList>
            <consortium name="The Broad Institute Genomics Platform"/>
            <consortium name="The Broad Institute Genome Sequencing Center for Infectious Disease"/>
            <person name="Wu L."/>
            <person name="Ma J."/>
        </authorList>
    </citation>
    <scope>NUCLEOTIDE SEQUENCE [LARGE SCALE GENOMIC DNA]</scope>
    <source>
        <strain evidence="6">JCM 4395</strain>
    </source>
</reference>
<name>A0ABP6ABL1_STRLO</name>
<dbReference type="RefSeq" id="WP_425585822.1">
    <property type="nucleotide sequence ID" value="NZ_BAAASG010000019.1"/>
</dbReference>
<dbReference type="Gene3D" id="3.40.50.300">
    <property type="entry name" value="P-loop containing nucleotide triphosphate hydrolases"/>
    <property type="match status" value="1"/>
</dbReference>
<dbReference type="PANTHER" id="PTHR44019">
    <property type="entry name" value="WD REPEAT-CONTAINING PROTEIN 55"/>
    <property type="match status" value="1"/>
</dbReference>
<proteinExistence type="predicted"/>
<dbReference type="SUPFAM" id="SSF52540">
    <property type="entry name" value="P-loop containing nucleoside triphosphate hydrolases"/>
    <property type="match status" value="1"/>
</dbReference>